<dbReference type="InterPro" id="IPR038396">
    <property type="entry name" value="SpoIIAA-like_sf"/>
</dbReference>
<proteinExistence type="predicted"/>
<dbReference type="EMBL" id="JADEVV010000013">
    <property type="protein sequence ID" value="MBE9253462.1"/>
    <property type="molecule type" value="Genomic_DNA"/>
</dbReference>
<evidence type="ECO:0000313" key="2">
    <source>
        <dbReference type="Proteomes" id="UP000658720"/>
    </source>
</evidence>
<reference evidence="1 2" key="1">
    <citation type="submission" date="2020-10" db="EMBL/GenBank/DDBJ databases">
        <authorList>
            <person name="Castelo-Branco R."/>
            <person name="Eusebio N."/>
            <person name="Adriana R."/>
            <person name="Vieira A."/>
            <person name="Brugerolle De Fraissinette N."/>
            <person name="Rezende De Castro R."/>
            <person name="Schneider M.P."/>
            <person name="Vasconcelos V."/>
            <person name="Leao P.N."/>
        </authorList>
    </citation>
    <scope>NUCLEOTIDE SEQUENCE [LARGE SCALE GENOMIC DNA]</scope>
    <source>
        <strain evidence="1 2">LEGE 00031</strain>
    </source>
</reference>
<keyword evidence="2" id="KW-1185">Reference proteome</keyword>
<dbReference type="Pfam" id="PF11964">
    <property type="entry name" value="SpoIIAA-like"/>
    <property type="match status" value="1"/>
</dbReference>
<dbReference type="Proteomes" id="UP000658720">
    <property type="component" value="Unassembled WGS sequence"/>
</dbReference>
<gene>
    <name evidence="1" type="ORF">IQ217_06230</name>
</gene>
<accession>A0ABR9VQ33</accession>
<name>A0ABR9VQ33_9SYNC</name>
<dbReference type="SUPFAM" id="SSF52091">
    <property type="entry name" value="SpoIIaa-like"/>
    <property type="match status" value="1"/>
</dbReference>
<sequence>MMALWDDGKFGLAHWNKWEKIAVVTDVGWLRAMTWAFKWLIPTKFKLFPNGELEQAKQWISGDRQ</sequence>
<dbReference type="InterPro" id="IPR021866">
    <property type="entry name" value="SpoIIAA-like"/>
</dbReference>
<comment type="caution">
    <text evidence="1">The sequence shown here is derived from an EMBL/GenBank/DDBJ whole genome shotgun (WGS) entry which is preliminary data.</text>
</comment>
<evidence type="ECO:0000313" key="1">
    <source>
        <dbReference type="EMBL" id="MBE9253462.1"/>
    </source>
</evidence>
<dbReference type="Gene3D" id="3.40.50.10600">
    <property type="entry name" value="SpoIIaa-like domains"/>
    <property type="match status" value="1"/>
</dbReference>
<organism evidence="1 2">
    <name type="scientific">Synechocystis salina LEGE 00031</name>
    <dbReference type="NCBI Taxonomy" id="1828736"/>
    <lineage>
        <taxon>Bacteria</taxon>
        <taxon>Bacillati</taxon>
        <taxon>Cyanobacteriota</taxon>
        <taxon>Cyanophyceae</taxon>
        <taxon>Synechococcales</taxon>
        <taxon>Merismopediaceae</taxon>
        <taxon>Synechocystis</taxon>
    </lineage>
</organism>
<protein>
    <submittedName>
        <fullName evidence="1">STAS/SEC14 domain-containing protein</fullName>
    </submittedName>
</protein>
<dbReference type="InterPro" id="IPR036513">
    <property type="entry name" value="STAS_dom_sf"/>
</dbReference>